<feature type="transmembrane region" description="Helical" evidence="1">
    <location>
        <begin position="42"/>
        <end position="62"/>
    </location>
</feature>
<reference evidence="4" key="1">
    <citation type="journal article" date="2019" name="Int. J. Syst. Evol. Microbiol.">
        <title>The Global Catalogue of Microorganisms (GCM) 10K type strain sequencing project: providing services to taxonomists for standard genome sequencing and annotation.</title>
        <authorList>
            <consortium name="The Broad Institute Genomics Platform"/>
            <consortium name="The Broad Institute Genome Sequencing Center for Infectious Disease"/>
            <person name="Wu L."/>
            <person name="Ma J."/>
        </authorList>
    </citation>
    <scope>NUCLEOTIDE SEQUENCE [LARGE SCALE GENOMIC DNA]</scope>
    <source>
        <strain evidence="4">KACC 11407</strain>
    </source>
</reference>
<evidence type="ECO:0000313" key="4">
    <source>
        <dbReference type="Proteomes" id="UP001596036"/>
    </source>
</evidence>
<comment type="caution">
    <text evidence="3">The sequence shown here is derived from an EMBL/GenBank/DDBJ whole genome shotgun (WGS) entry which is preliminary data.</text>
</comment>
<dbReference type="Pfam" id="PF04241">
    <property type="entry name" value="DUF423"/>
    <property type="match status" value="1"/>
</dbReference>
<evidence type="ECO:0000256" key="2">
    <source>
        <dbReference type="SAM" id="SignalP"/>
    </source>
</evidence>
<dbReference type="EMBL" id="JBHSNM010000003">
    <property type="protein sequence ID" value="MFC5570701.1"/>
    <property type="molecule type" value="Genomic_DNA"/>
</dbReference>
<feature type="transmembrane region" description="Helical" evidence="1">
    <location>
        <begin position="100"/>
        <end position="118"/>
    </location>
</feature>
<dbReference type="Proteomes" id="UP001596036">
    <property type="component" value="Unassembled WGS sequence"/>
</dbReference>
<accession>A0ABW0SPT9</accession>
<feature type="signal peptide" evidence="2">
    <location>
        <begin position="1"/>
        <end position="29"/>
    </location>
</feature>
<evidence type="ECO:0000313" key="3">
    <source>
        <dbReference type="EMBL" id="MFC5570701.1"/>
    </source>
</evidence>
<sequence length="122" mass="12624">MYTPDQLARRLRVLAASGAALAAISVALAAYAAHAVAGPAQTSLYTAAIFAFGHGVALAALAPPARLRIQFFTLSGLLLGTLLFSGGIVVRYLLDRSLGLAPFGGGLLIVSWLLYAVASLRR</sequence>
<keyword evidence="1" id="KW-0812">Transmembrane</keyword>
<proteinExistence type="predicted"/>
<protein>
    <submittedName>
        <fullName evidence="3">DUF423 domain-containing protein</fullName>
    </submittedName>
</protein>
<feature type="transmembrane region" description="Helical" evidence="1">
    <location>
        <begin position="74"/>
        <end position="94"/>
    </location>
</feature>
<dbReference type="InterPro" id="IPR006696">
    <property type="entry name" value="DUF423"/>
</dbReference>
<keyword evidence="2" id="KW-0732">Signal</keyword>
<keyword evidence="1" id="KW-1133">Transmembrane helix</keyword>
<organism evidence="3 4">
    <name type="scientific">Lysobacter yangpyeongensis</name>
    <dbReference type="NCBI Taxonomy" id="346182"/>
    <lineage>
        <taxon>Bacteria</taxon>
        <taxon>Pseudomonadati</taxon>
        <taxon>Pseudomonadota</taxon>
        <taxon>Gammaproteobacteria</taxon>
        <taxon>Lysobacterales</taxon>
        <taxon>Lysobacteraceae</taxon>
        <taxon>Lysobacter</taxon>
    </lineage>
</organism>
<name>A0ABW0SPT9_9GAMM</name>
<dbReference type="RefSeq" id="WP_386755146.1">
    <property type="nucleotide sequence ID" value="NZ_JBHSNM010000003.1"/>
</dbReference>
<evidence type="ECO:0000256" key="1">
    <source>
        <dbReference type="SAM" id="Phobius"/>
    </source>
</evidence>
<keyword evidence="1" id="KW-0472">Membrane</keyword>
<keyword evidence="4" id="KW-1185">Reference proteome</keyword>
<feature type="chain" id="PRO_5046792587" evidence="2">
    <location>
        <begin position="30"/>
        <end position="122"/>
    </location>
</feature>
<gene>
    <name evidence="3" type="ORF">ACFPN1_11575</name>
</gene>